<dbReference type="CDD" id="cd01991">
    <property type="entry name" value="Asn_synthase_B_C"/>
    <property type="match status" value="1"/>
</dbReference>
<dbReference type="EMBL" id="CP014584">
    <property type="protein sequence ID" value="ANZ74488.1"/>
    <property type="molecule type" value="Genomic_DNA"/>
</dbReference>
<dbReference type="Pfam" id="PF13537">
    <property type="entry name" value="GATase_7"/>
    <property type="match status" value="1"/>
</dbReference>
<keyword evidence="11" id="KW-1185">Reference proteome</keyword>
<dbReference type="InterPro" id="IPR017932">
    <property type="entry name" value="GATase_2_dom"/>
</dbReference>
<evidence type="ECO:0000256" key="6">
    <source>
        <dbReference type="PIRNR" id="PIRNR001589"/>
    </source>
</evidence>
<evidence type="ECO:0000256" key="3">
    <source>
        <dbReference type="ARBA" id="ARBA00022840"/>
    </source>
</evidence>
<evidence type="ECO:0000256" key="2">
    <source>
        <dbReference type="ARBA" id="ARBA00022741"/>
    </source>
</evidence>
<proteinExistence type="predicted"/>
<dbReference type="GO" id="GO:0005524">
    <property type="term" value="F:ATP binding"/>
    <property type="evidence" value="ECO:0007669"/>
    <property type="project" value="UniProtKB-KW"/>
</dbReference>
<dbReference type="SUPFAM" id="SSF52402">
    <property type="entry name" value="Adenine nucleotide alpha hydrolases-like"/>
    <property type="match status" value="1"/>
</dbReference>
<feature type="domain" description="Glutamine amidotransferase type-2" evidence="9">
    <location>
        <begin position="2"/>
        <end position="202"/>
    </location>
</feature>
<accession>A0A1B2J9M6</accession>
<dbReference type="InterPro" id="IPR001962">
    <property type="entry name" value="Asn_synthase"/>
</dbReference>
<feature type="binding site" evidence="8">
    <location>
        <position position="90"/>
    </location>
    <ligand>
        <name>L-glutamine</name>
        <dbReference type="ChEBI" id="CHEBI:58359"/>
    </ligand>
</feature>
<dbReference type="Proteomes" id="UP000094565">
    <property type="component" value="Chromosome 1"/>
</dbReference>
<reference evidence="10 11" key="1">
    <citation type="submission" date="2016-02" db="EMBL/GenBank/DDBJ databases">
        <title>Comparative genomic and transcriptomic foundation for Pichia pastoris.</title>
        <authorList>
            <person name="Love K.R."/>
            <person name="Shah K.A."/>
            <person name="Whittaker C.A."/>
            <person name="Wu J."/>
            <person name="Bartlett M.C."/>
            <person name="Ma D."/>
            <person name="Leeson R.L."/>
            <person name="Priest M."/>
            <person name="Young S.K."/>
            <person name="Love J.C."/>
        </authorList>
    </citation>
    <scope>NUCLEOTIDE SEQUENCE [LARGE SCALE GENOMIC DNA]</scope>
    <source>
        <strain evidence="10 11">ATCC 28485</strain>
    </source>
</reference>
<keyword evidence="2 6" id="KW-0547">Nucleotide-binding</keyword>
<dbReference type="OrthoDB" id="10252281at2759"/>
<evidence type="ECO:0000259" key="9">
    <source>
        <dbReference type="PROSITE" id="PS51278"/>
    </source>
</evidence>
<keyword evidence="5 7" id="KW-0315">Glutamine amidotransferase</keyword>
<dbReference type="Pfam" id="PF00733">
    <property type="entry name" value="Asn_synthase"/>
    <property type="match status" value="1"/>
</dbReference>
<evidence type="ECO:0000313" key="11">
    <source>
        <dbReference type="Proteomes" id="UP000094565"/>
    </source>
</evidence>
<dbReference type="InterPro" id="IPR029055">
    <property type="entry name" value="Ntn_hydrolases_N"/>
</dbReference>
<dbReference type="GO" id="GO:0006529">
    <property type="term" value="P:asparagine biosynthetic process"/>
    <property type="evidence" value="ECO:0007669"/>
    <property type="project" value="UniProtKB-KW"/>
</dbReference>
<dbReference type="SUPFAM" id="SSF56235">
    <property type="entry name" value="N-terminal nucleophile aminohydrolases (Ntn hydrolases)"/>
    <property type="match status" value="1"/>
</dbReference>
<dbReference type="PIRSF" id="PIRSF001589">
    <property type="entry name" value="Asn_synthetase_glu-h"/>
    <property type="match status" value="1"/>
</dbReference>
<dbReference type="Gene3D" id="3.60.20.10">
    <property type="entry name" value="Glutamine Phosphoribosylpyrophosphate, subunit 1, domain 1"/>
    <property type="match status" value="1"/>
</dbReference>
<dbReference type="AlphaFoldDB" id="A0A1B2J9M6"/>
<keyword evidence="4 7" id="KW-0061">Asparagine biosynthesis</keyword>
<evidence type="ECO:0000256" key="7">
    <source>
        <dbReference type="PIRSR" id="PIRSR001589-1"/>
    </source>
</evidence>
<organism evidence="10 11">
    <name type="scientific">Komagataella pastoris</name>
    <name type="common">Yeast</name>
    <name type="synonym">Pichia pastoris</name>
    <dbReference type="NCBI Taxonomy" id="4922"/>
    <lineage>
        <taxon>Eukaryota</taxon>
        <taxon>Fungi</taxon>
        <taxon>Dikarya</taxon>
        <taxon>Ascomycota</taxon>
        <taxon>Saccharomycotina</taxon>
        <taxon>Pichiomycetes</taxon>
        <taxon>Pichiales</taxon>
        <taxon>Pichiaceae</taxon>
        <taxon>Komagataella</taxon>
    </lineage>
</organism>
<dbReference type="PANTHER" id="PTHR45937">
    <property type="entry name" value="ASPARAGINE SYNTHETASE DOMAIN-CONTAINING PROTEIN 1"/>
    <property type="match status" value="1"/>
</dbReference>
<evidence type="ECO:0000256" key="8">
    <source>
        <dbReference type="PIRSR" id="PIRSR001589-2"/>
    </source>
</evidence>
<dbReference type="InterPro" id="IPR006426">
    <property type="entry name" value="Asn_synth_AEB"/>
</dbReference>
<protein>
    <submittedName>
        <fullName evidence="10">BA75_00197T0</fullName>
    </submittedName>
</protein>
<dbReference type="GO" id="GO:0004066">
    <property type="term" value="F:asparagine synthase (glutamine-hydrolyzing) activity"/>
    <property type="evidence" value="ECO:0007669"/>
    <property type="project" value="InterPro"/>
</dbReference>
<gene>
    <name evidence="10" type="primary">YML096W</name>
    <name evidence="10" type="ORF">ATY40_BA7500197</name>
</gene>
<evidence type="ECO:0000313" key="10">
    <source>
        <dbReference type="EMBL" id="ANZ74488.1"/>
    </source>
</evidence>
<name>A0A1B2J9M6_PICPA</name>
<evidence type="ECO:0000256" key="1">
    <source>
        <dbReference type="ARBA" id="ARBA00022605"/>
    </source>
</evidence>
<dbReference type="PROSITE" id="PS51278">
    <property type="entry name" value="GATASE_TYPE_2"/>
    <property type="match status" value="1"/>
</dbReference>
<keyword evidence="1 7" id="KW-0028">Amino-acid biosynthesis</keyword>
<dbReference type="Gene3D" id="3.40.50.620">
    <property type="entry name" value="HUPs"/>
    <property type="match status" value="1"/>
</dbReference>
<feature type="binding site" evidence="8">
    <location>
        <begin position="374"/>
        <end position="375"/>
    </location>
    <ligand>
        <name>ATP</name>
        <dbReference type="ChEBI" id="CHEBI:30616"/>
    </ligand>
</feature>
<keyword evidence="3 6" id="KW-0067">ATP-binding</keyword>
<dbReference type="InterPro" id="IPR014729">
    <property type="entry name" value="Rossmann-like_a/b/a_fold"/>
</dbReference>
<evidence type="ECO:0000256" key="4">
    <source>
        <dbReference type="ARBA" id="ARBA00022888"/>
    </source>
</evidence>
<sequence length="529" mass="60303">MCGILLRFSRSSNVEIDDDYTFQGAKQLVSERGTDYQNLIHISSNNGVSSLYSSVLSIRSPFTQQPLQSELYTVQFNGELYNKEIKDKNDGHWILELLHDYNNIFKVIGTLEGEFAYTILVHKEKKIYFGKDQLGKKSLAYAVIDGTLYISSCIPDVPTRTCFHECENLSMYIFDMETSEITISPFKDNEYLPNEYLVSDVRDIGIYQPLISQIVESLTGAVSTRTNNIHTLNPSIAKYAILFSGGIDCSLLASLAATTSYPGATIDLLNVSFYNPRTKTLPENTPDRKLGIQNWENLCRMYPHIRFQFIEVDVTYEEYMEHKEKVKQLIYPNNTEMDLSIAIAFYFASRGKGSSRINADEKIPYESTCKVLLSGLGADELFGGYTRHERFFTPTSNIRKKHNKSTSFETVDANLYHLLQQELQKDLSNLWIRNLSRDDKVIACWSKEVRYPFLDTHFINDATSVPLNLKLHYDPQSGDITRKWILRQVADQLDMGWVSNEAKRAIQFGAKSAKMEAGSGKMKGTDKLT</sequence>
<dbReference type="PANTHER" id="PTHR45937:SF1">
    <property type="entry name" value="ASPARAGINE SYNTHETASE DOMAIN-CONTAINING PROTEIN 1"/>
    <property type="match status" value="1"/>
</dbReference>
<feature type="binding site" evidence="8">
    <location>
        <position position="242"/>
    </location>
    <ligand>
        <name>ATP</name>
        <dbReference type="ChEBI" id="CHEBI:30616"/>
    </ligand>
</feature>
<evidence type="ECO:0000256" key="5">
    <source>
        <dbReference type="ARBA" id="ARBA00022962"/>
    </source>
</evidence>
<dbReference type="InterPro" id="IPR051857">
    <property type="entry name" value="Asn_synthetase_domain"/>
</dbReference>
<feature type="active site" description="For GATase activity" evidence="7">
    <location>
        <position position="2"/>
    </location>
</feature>